<feature type="region of interest" description="Disordered" evidence="2">
    <location>
        <begin position="2120"/>
        <end position="2146"/>
    </location>
</feature>
<evidence type="ECO:0000313" key="4">
    <source>
        <dbReference type="EMBL" id="KAA8901114.1"/>
    </source>
</evidence>
<feature type="compositionally biased region" description="Polar residues" evidence="2">
    <location>
        <begin position="2846"/>
        <end position="2900"/>
    </location>
</feature>
<feature type="compositionally biased region" description="Low complexity" evidence="2">
    <location>
        <begin position="147"/>
        <end position="162"/>
    </location>
</feature>
<dbReference type="GO" id="GO:0000226">
    <property type="term" value="P:microtubule cytoskeleton organization"/>
    <property type="evidence" value="ECO:0007669"/>
    <property type="project" value="TreeGrafter"/>
</dbReference>
<feature type="compositionally biased region" description="Basic and acidic residues" evidence="2">
    <location>
        <begin position="2137"/>
        <end position="2146"/>
    </location>
</feature>
<dbReference type="SMART" id="SM00233">
    <property type="entry name" value="PH"/>
    <property type="match status" value="1"/>
</dbReference>
<evidence type="ECO:0000256" key="2">
    <source>
        <dbReference type="SAM" id="MobiDB-lite"/>
    </source>
</evidence>
<dbReference type="SUPFAM" id="SSF57997">
    <property type="entry name" value="Tropomyosin"/>
    <property type="match status" value="1"/>
</dbReference>
<feature type="compositionally biased region" description="Low complexity" evidence="2">
    <location>
        <begin position="3112"/>
        <end position="3124"/>
    </location>
</feature>
<keyword evidence="5" id="KW-1185">Reference proteome</keyword>
<feature type="region of interest" description="Disordered" evidence="2">
    <location>
        <begin position="1"/>
        <end position="63"/>
    </location>
</feature>
<feature type="region of interest" description="Disordered" evidence="2">
    <location>
        <begin position="843"/>
        <end position="867"/>
    </location>
</feature>
<dbReference type="OrthoDB" id="2149224at2759"/>
<dbReference type="InterPro" id="IPR024774">
    <property type="entry name" value="PH_dom-Mcp5-type"/>
</dbReference>
<dbReference type="VEuPathDB" id="FungiDB:DIURU_003484"/>
<organism evidence="4 5">
    <name type="scientific">Diutina rugosa</name>
    <name type="common">Yeast</name>
    <name type="synonym">Candida rugosa</name>
    <dbReference type="NCBI Taxonomy" id="5481"/>
    <lineage>
        <taxon>Eukaryota</taxon>
        <taxon>Fungi</taxon>
        <taxon>Dikarya</taxon>
        <taxon>Ascomycota</taxon>
        <taxon>Saccharomycotina</taxon>
        <taxon>Pichiomycetes</taxon>
        <taxon>Debaryomycetaceae</taxon>
        <taxon>Diutina</taxon>
    </lineage>
</organism>
<comment type="caution">
    <text evidence="4">The sequence shown here is derived from an EMBL/GenBank/DDBJ whole genome shotgun (WGS) entry which is preliminary data.</text>
</comment>
<dbReference type="CDD" id="cd13365">
    <property type="entry name" value="PH_PLC_plant-like"/>
    <property type="match status" value="1"/>
</dbReference>
<gene>
    <name evidence="4" type="ORF">DIURU_003484</name>
</gene>
<dbReference type="GO" id="GO:0005739">
    <property type="term" value="C:mitochondrion"/>
    <property type="evidence" value="ECO:0007669"/>
    <property type="project" value="TreeGrafter"/>
</dbReference>
<feature type="coiled-coil region" evidence="1">
    <location>
        <begin position="734"/>
        <end position="825"/>
    </location>
</feature>
<dbReference type="GO" id="GO:0005543">
    <property type="term" value="F:phospholipid binding"/>
    <property type="evidence" value="ECO:0007669"/>
    <property type="project" value="InterPro"/>
</dbReference>
<evidence type="ECO:0000256" key="1">
    <source>
        <dbReference type="SAM" id="Coils"/>
    </source>
</evidence>
<sequence length="3132" mass="353435">MTNPDLRGQLRELSGKMLRRDNQANGSDAKDTQDTPPRLSGTSELRSPPMPLLPPQITRPQGFANESKENDIKFAVDLSDTLLKQCRQLREENSRLKKDLKRKVEHDRLVTKELEKLKSDSQFKSEQEQRLQDRAWELESKLNFLQEQMQSQEQSARESSQSHAEELAISDKFQRENDELRKKSSQLEQSLAVLKQQSQIQITQLTAKINDLNDECDQLKLYSSQATLTTPSSPPRVPSNIGEPDELEDFDLVLDTASEVPVPRPDPSNIKMEAETLRANLLNANRTIVRLRQAALKQRQHLQSAPSGPLEQSSPRKARARKSGSFPSFVPPQPKRGLSPSKRNSTITTFEDHENSGEWENFIEDLAPHTVHHESDDDSIGSARSFNYATVTSDASIAYAHTSSSEDDLAEDSRLKQERSLARKASQQRIDTYVEENNRILVSYDDYMSLKERAEVDVVEATRAEGFRVLTEEDYEKLQDEEEMRNRLMAKGLVTIPQTELDRLKAPKSFNDLKRLAEPLGFHIVSSPELESLKNPSYDNLVNYANSKGYHLITTSRFEELQSPSKEQLVELARGLDQVLLSEEEYSDLATPSKSKLEKYARQIDHVLVPKLTLSSLESPSLDVLADHASSLDHTLLANDHYRRLMNPTRDDVVLQAETFHSEVVASSELESLRQRAEHPSEEAVKKHADAYGLITMSKSAYTDMYSKANEPDVEHLRSVATKQGKVLVVEKDFDEMRRDQAELKAKLKSTTTELEQSNVDLESANKQYADLSASLRQQTEEVDRLTMELHQINAEYASIKTTHMRELESLKTSHSNALNTAKKELIDSHKKELATAIERSAAESEAKATARADSKHTEALESTKSQHAKILEQLKNDHSSEMEKSESENTRLKALLQQEGESHEQSRKALDSIKSSHNKVLVDFAALKSAHSEVLESRKNLAANLATRSSEFESRSNQLAEISTKLQTVSSDKEALEKRLTIATAESTKVKEELSDAMSRISDLEKRHDVATQDKAVLERELQDSADQRVVLQRQLNNHLKERDDLIGKLASMDAEKEELSGKLNLKVSENLADKERLALLESQCATITEKLERVTKERDLLDNNLKSIQHDRDLIASKLSSVEELHEKVSSAYDEAKLTHAHELAKANAPKPLDVMTKDLESRGMVVLSADKHRELTQPPSDEIMSSTAKSRDLVIVSNNEWKSQQDEIQQLKQKVSQLLNPSVDEIERYANENGRVVLTSEALERFKNPSEESLASISEARGLVVIAKKKYSILESLAQNPSLSVVQKHASRLGQSLLPNEEVESLRSPSADQVARRAREVGMIALPEKEVTSLRVPSKATLAERARDLGLVCIESDVFQKLKQQADAPSREDIEMKAEAMGLVTVPAHKYDQLKTRAEQPTFDQLEVHARKLHSSVLLPQDEYNRLQESPNAEQLSAYAADLNAVVVPKEKWHFVQSDAYVTSKAAENGNVVLSKSEFENFTRPRSADDIEKDALQLGKILISPDEISKMKEAMESPSLDYLREKLNAMRYEMVSNEDYAKLISPASIEERGLLLVPQAEYDDYKQRANSPTIEQLVTLSSGLGLKAIPQAEFENLIQITTKPTQEQVTKLAQYLNLELVAPEQISQWKQAAESPSWERIEAIALSRDMVIVPKDEFNIPSVDRLKSAASARGMAVVNSADYAATLRRAHTPDLEYLSAKAAAQGMAVVSQEVYDSLVDPPIEDLAKLAEKHHMTLVSQSEFAQSKVQLEKPSLEFLEGKARERGQVLITKEDHQQLVSSRLPTYLESEAKQKGMTLVKIGTIDVLEEREKDLREELDELKSTFETSKLDSQRKLEALSQRLANEEAAKQELVLKLEENQDKARDAATLKAKLDSIEIELAAKEKEVVQKDTYIKKVTKTLEEVQFQLQSNEGMLEVRNKEIQTHKDTSLEHQSVIRDQKNQLETLASEKSALESKIAEFELSKATLEDNLRQMESVSKSVKDNELTITDLTSEKRRLENEAVKLNEQVRTLEKSEQLLNEKLRGLDEKKLNFTQEKSEWEKLKNELQEKVSELEERLATVQLEKESQCVSLVAAQNELQQIKSNRDAKFDELVASHDSKVKEVSDEHESKIRELKNSHDAQISSLSSSHNHSLSELERKYQDQLESSSQEIETLKAQLAAITDKLSASKSQSESGAAEIVKLRAELEERDHVIDELRQQVSKSDAVAHEQERAIKETEALFKDAKAELESRKSESIELQERYEAQVAELSYLKDPKNLAEICQSQGFIAVSKLDHEHLQELAHTPTVDHLSDKAIIHDMTVVSTRELNGLRQQSQQLKDNVLVAKDKYECLTSPSVATLRVEADKHNMRLIDTTELAALKQSANEPLEDRARAVEKKVIPMADYDSLVLRATQPSVQDVNEYAARYGMTVLDVADYKTLKETVDKPITQRASEMGYVALSKDEFEQLSARFDHPSTEYLQKKAKERKLAMVPESEYQHLKSEAERDVKAKAAEKGMVAIPAAELDELHRQAAKDVHARASEENMTVIPQHELDKLRQEAHKNVHQRARDSGLVVLSEAEASKLRTDASKDIHQRARESQMTILDDSELAKLRATADEVAKTQEVLNMSEKQRDNLQKRIDEFTTQMNEYHETLVAIKGEVDQYRNMDLEALAKEHHMVLVSELEAAKIKRASMISSKSIDNFKDANDTFVLSKDELKTSAEQQGFVLLTQDEFAAFHKTEDAEQAKKVDEPANPTLESVAASAKKLGLVTISKSEYQRILRVVDQSHDREAVVQSARKLGLLAVPESAFVPTTVQRAPDLSNVTLIPTTYYNKLSRNDALCIDKVTDDVFRKYAEKRGYTKVSSTGSGPSTPNDTKVTPIMESSPTMQSQAANSKFTPPQPLAKSTRQVSSPSSYGSSKMVCGLLPASDSVRSNLSLTADSVRTTGMLSMATTASFTDKSMMPAITQVMMGEYLQKYYRSWSSSNQRHERYFWVHPYSVTLYWSRENPILNNPNEMKTKAVAIMDVKSVDDNNPYPTGLYHKSIIVYSTNRQIKITCASRQRHNIWYNALRYLIHRNPADLSFDQDEHDEFANPLGDEANETIELLRKRHEFLSDMGERQVQPRQNSIRSPRSPRLISRGNSYRSLA</sequence>
<feature type="compositionally biased region" description="Basic and acidic residues" evidence="2">
    <location>
        <begin position="8"/>
        <end position="33"/>
    </location>
</feature>
<dbReference type="PANTHER" id="PTHR28190:SF1">
    <property type="entry name" value="NUCLEAR MIGRATION PROTEIN NUM1"/>
    <property type="match status" value="1"/>
</dbReference>
<dbReference type="SUPFAM" id="SSF50729">
    <property type="entry name" value="PH domain-like"/>
    <property type="match status" value="1"/>
</dbReference>
<protein>
    <recommendedName>
        <fullName evidence="3">PH domain-containing protein</fullName>
    </recommendedName>
</protein>
<name>A0A642USS4_DIURU</name>
<feature type="compositionally biased region" description="Basic and acidic residues" evidence="2">
    <location>
        <begin position="843"/>
        <end position="862"/>
    </location>
</feature>
<feature type="compositionally biased region" description="Polar residues" evidence="2">
    <location>
        <begin position="301"/>
        <end position="315"/>
    </location>
</feature>
<feature type="coiled-coil region" evidence="1">
    <location>
        <begin position="1807"/>
        <end position="1890"/>
    </location>
</feature>
<feature type="coiled-coil region" evidence="1">
    <location>
        <begin position="869"/>
        <end position="896"/>
    </location>
</feature>
<dbReference type="InterPro" id="IPR001849">
    <property type="entry name" value="PH_domain"/>
</dbReference>
<dbReference type="GO" id="GO:0005938">
    <property type="term" value="C:cell cortex"/>
    <property type="evidence" value="ECO:0007669"/>
    <property type="project" value="InterPro"/>
</dbReference>
<feature type="region of interest" description="Disordered" evidence="2">
    <location>
        <begin position="2845"/>
        <end position="2900"/>
    </location>
</feature>
<dbReference type="PROSITE" id="PS50003">
    <property type="entry name" value="PH_DOMAIN"/>
    <property type="match status" value="1"/>
</dbReference>
<dbReference type="GO" id="GO:0015631">
    <property type="term" value="F:tubulin binding"/>
    <property type="evidence" value="ECO:0007669"/>
    <property type="project" value="TreeGrafter"/>
</dbReference>
<feature type="region of interest" description="Disordered" evidence="2">
    <location>
        <begin position="3101"/>
        <end position="3132"/>
    </location>
</feature>
<feature type="compositionally biased region" description="Basic and acidic residues" evidence="2">
    <location>
        <begin position="172"/>
        <end position="181"/>
    </location>
</feature>
<proteinExistence type="predicted"/>
<evidence type="ECO:0000259" key="3">
    <source>
        <dbReference type="PROSITE" id="PS50003"/>
    </source>
</evidence>
<feature type="coiled-coil region" evidence="1">
    <location>
        <begin position="960"/>
        <end position="1036"/>
    </location>
</feature>
<dbReference type="RefSeq" id="XP_034011737.1">
    <property type="nucleotide sequence ID" value="XM_034156251.1"/>
</dbReference>
<evidence type="ECO:0000313" key="5">
    <source>
        <dbReference type="Proteomes" id="UP000449547"/>
    </source>
</evidence>
<feature type="coiled-coil region" evidence="1">
    <location>
        <begin position="2603"/>
        <end position="2637"/>
    </location>
</feature>
<feature type="region of interest" description="Disordered" evidence="2">
    <location>
        <begin position="147"/>
        <end position="181"/>
    </location>
</feature>
<reference evidence="4 5" key="1">
    <citation type="submission" date="2019-07" db="EMBL/GenBank/DDBJ databases">
        <title>Genome assembly of two rare yeast pathogens: Diutina rugosa and Trichomonascus ciferrii.</title>
        <authorList>
            <person name="Mixao V."/>
            <person name="Saus E."/>
            <person name="Hansen A."/>
            <person name="Lass-Flor C."/>
            <person name="Gabaldon T."/>
        </authorList>
    </citation>
    <scope>NUCLEOTIDE SEQUENCE [LARGE SCALE GENOMIC DNA]</scope>
    <source>
        <strain evidence="4 5">CBS 613</strain>
    </source>
</reference>
<dbReference type="OMA" id="EQPNEQH"/>
<dbReference type="PANTHER" id="PTHR28190">
    <property type="entry name" value="NUCLEAR MIGRATION PROTEIN NUM1"/>
    <property type="match status" value="1"/>
</dbReference>
<feature type="coiled-coil region" evidence="1">
    <location>
        <begin position="1079"/>
        <end position="1113"/>
    </location>
</feature>
<accession>A0A642USS4</accession>
<dbReference type="InterPro" id="IPR053005">
    <property type="entry name" value="Nuclear_Pos-Cytoskel_Interact"/>
</dbReference>
<feature type="coiled-coil region" evidence="1">
    <location>
        <begin position="1940"/>
        <end position="2096"/>
    </location>
</feature>
<dbReference type="Proteomes" id="UP000449547">
    <property type="component" value="Unassembled WGS sequence"/>
</dbReference>
<keyword evidence="1" id="KW-0175">Coiled coil</keyword>
<feature type="region of interest" description="Disordered" evidence="2">
    <location>
        <begin position="297"/>
        <end position="355"/>
    </location>
</feature>
<dbReference type="EMBL" id="SWFT01000105">
    <property type="protein sequence ID" value="KAA8901114.1"/>
    <property type="molecule type" value="Genomic_DNA"/>
</dbReference>
<feature type="domain" description="PH" evidence="3">
    <location>
        <begin position="2952"/>
        <end position="3060"/>
    </location>
</feature>
<dbReference type="GeneID" id="54782135"/>
<dbReference type="Pfam" id="PF12814">
    <property type="entry name" value="Mcp5_PH"/>
    <property type="match status" value="1"/>
</dbReference>
<dbReference type="GO" id="GO:0032065">
    <property type="term" value="P:maintenance of protein location in cell cortex"/>
    <property type="evidence" value="ECO:0007669"/>
    <property type="project" value="InterPro"/>
</dbReference>